<dbReference type="InterPro" id="IPR006016">
    <property type="entry name" value="UspA"/>
</dbReference>
<dbReference type="InterPro" id="IPR014729">
    <property type="entry name" value="Rossmann-like_a/b/a_fold"/>
</dbReference>
<dbReference type="InterPro" id="IPR006015">
    <property type="entry name" value="Universal_stress_UspA"/>
</dbReference>
<evidence type="ECO:0000313" key="3">
    <source>
        <dbReference type="Proteomes" id="UP000823775"/>
    </source>
</evidence>
<name>A0ABS8V3F1_DATST</name>
<dbReference type="PANTHER" id="PTHR46553">
    <property type="entry name" value="ADENINE NUCLEOTIDE ALPHA HYDROLASES-LIKE SUPERFAMILY PROTEIN"/>
    <property type="match status" value="1"/>
</dbReference>
<reference evidence="2 3" key="1">
    <citation type="journal article" date="2021" name="BMC Genomics">
        <title>Datura genome reveals duplications of psychoactive alkaloid biosynthetic genes and high mutation rate following tissue culture.</title>
        <authorList>
            <person name="Rajewski A."/>
            <person name="Carter-House D."/>
            <person name="Stajich J."/>
            <person name="Litt A."/>
        </authorList>
    </citation>
    <scope>NUCLEOTIDE SEQUENCE [LARGE SCALE GENOMIC DNA]</scope>
    <source>
        <strain evidence="2">AR-01</strain>
    </source>
</reference>
<feature type="domain" description="UspA" evidence="1">
    <location>
        <begin position="7"/>
        <end position="146"/>
    </location>
</feature>
<dbReference type="EMBL" id="JACEIK010003417">
    <property type="protein sequence ID" value="MCD9641651.1"/>
    <property type="molecule type" value="Genomic_DNA"/>
</dbReference>
<proteinExistence type="predicted"/>
<accession>A0ABS8V3F1</accession>
<protein>
    <recommendedName>
        <fullName evidence="1">UspA domain-containing protein</fullName>
    </recommendedName>
</protein>
<comment type="caution">
    <text evidence="2">The sequence shown here is derived from an EMBL/GenBank/DDBJ whole genome shotgun (WGS) entry which is preliminary data.</text>
</comment>
<dbReference type="Pfam" id="PF00582">
    <property type="entry name" value="Usp"/>
    <property type="match status" value="1"/>
</dbReference>
<dbReference type="CDD" id="cd23659">
    <property type="entry name" value="USP_At3g01520-like"/>
    <property type="match status" value="1"/>
</dbReference>
<dbReference type="Proteomes" id="UP000823775">
    <property type="component" value="Unassembled WGS sequence"/>
</dbReference>
<evidence type="ECO:0000313" key="2">
    <source>
        <dbReference type="EMBL" id="MCD9641651.1"/>
    </source>
</evidence>
<dbReference type="Gene3D" id="3.40.50.620">
    <property type="entry name" value="HUPs"/>
    <property type="match status" value="1"/>
</dbReference>
<gene>
    <name evidence="2" type="ORF">HAX54_027966</name>
</gene>
<dbReference type="PRINTS" id="PR01438">
    <property type="entry name" value="UNVRSLSTRESS"/>
</dbReference>
<dbReference type="PANTHER" id="PTHR46553:SF3">
    <property type="entry name" value="ADENINE NUCLEOTIDE ALPHA HYDROLASES-LIKE SUPERFAMILY PROTEIN"/>
    <property type="match status" value="1"/>
</dbReference>
<evidence type="ECO:0000259" key="1">
    <source>
        <dbReference type="Pfam" id="PF00582"/>
    </source>
</evidence>
<keyword evidence="3" id="KW-1185">Reference proteome</keyword>
<organism evidence="2 3">
    <name type="scientific">Datura stramonium</name>
    <name type="common">Jimsonweed</name>
    <name type="synonym">Common thornapple</name>
    <dbReference type="NCBI Taxonomy" id="4076"/>
    <lineage>
        <taxon>Eukaryota</taxon>
        <taxon>Viridiplantae</taxon>
        <taxon>Streptophyta</taxon>
        <taxon>Embryophyta</taxon>
        <taxon>Tracheophyta</taxon>
        <taxon>Spermatophyta</taxon>
        <taxon>Magnoliopsida</taxon>
        <taxon>eudicotyledons</taxon>
        <taxon>Gunneridae</taxon>
        <taxon>Pentapetalae</taxon>
        <taxon>asterids</taxon>
        <taxon>lamiids</taxon>
        <taxon>Solanales</taxon>
        <taxon>Solanaceae</taxon>
        <taxon>Solanoideae</taxon>
        <taxon>Datureae</taxon>
        <taxon>Datura</taxon>
    </lineage>
</organism>
<sequence length="152" mass="16852">MAAKQIMIFALDDTDHSFYALEWTLDHFFNSIDSLFKLIIVHVKTSPTSVIGTSDVLMLVETDIKKTAQRVCEKAKQLCEARGVSNVEFDVVEGDARNVLCDAVDKHHAAILVMGSHRYGAFKRAVLGSASDYCSHHARSSVMIVKKPKAKN</sequence>
<dbReference type="SUPFAM" id="SSF52402">
    <property type="entry name" value="Adenine nucleotide alpha hydrolases-like"/>
    <property type="match status" value="1"/>
</dbReference>